<feature type="compositionally biased region" description="Polar residues" evidence="1">
    <location>
        <begin position="118"/>
        <end position="127"/>
    </location>
</feature>
<evidence type="ECO:0000256" key="1">
    <source>
        <dbReference type="SAM" id="MobiDB-lite"/>
    </source>
</evidence>
<dbReference type="Proteomes" id="UP000424527">
    <property type="component" value="Unassembled WGS sequence"/>
</dbReference>
<feature type="region of interest" description="Disordered" evidence="1">
    <location>
        <begin position="1"/>
        <end position="164"/>
    </location>
</feature>
<accession>A0A6G0J2K4</accession>
<organism evidence="2 3">
    <name type="scientific">Larimichthys crocea</name>
    <name type="common">Large yellow croaker</name>
    <name type="synonym">Pseudosciaena crocea</name>
    <dbReference type="NCBI Taxonomy" id="215358"/>
    <lineage>
        <taxon>Eukaryota</taxon>
        <taxon>Metazoa</taxon>
        <taxon>Chordata</taxon>
        <taxon>Craniata</taxon>
        <taxon>Vertebrata</taxon>
        <taxon>Euteleostomi</taxon>
        <taxon>Actinopterygii</taxon>
        <taxon>Neopterygii</taxon>
        <taxon>Teleostei</taxon>
        <taxon>Neoteleostei</taxon>
        <taxon>Acanthomorphata</taxon>
        <taxon>Eupercaria</taxon>
        <taxon>Sciaenidae</taxon>
        <taxon>Larimichthys</taxon>
    </lineage>
</organism>
<protein>
    <submittedName>
        <fullName evidence="2">Uncharacterized protein</fullName>
    </submittedName>
</protein>
<name>A0A6G0J2K4_LARCR</name>
<reference evidence="2 3" key="1">
    <citation type="submission" date="2019-07" db="EMBL/GenBank/DDBJ databases">
        <title>Chromosome genome assembly for large yellow croaker.</title>
        <authorList>
            <person name="Xiao S."/>
        </authorList>
    </citation>
    <scope>NUCLEOTIDE SEQUENCE [LARGE SCALE GENOMIC DNA]</scope>
    <source>
        <strain evidence="2">JMULYC20181020</strain>
        <tissue evidence="2">Muscle</tissue>
    </source>
</reference>
<keyword evidence="3" id="KW-1185">Reference proteome</keyword>
<comment type="caution">
    <text evidence="2">The sequence shown here is derived from an EMBL/GenBank/DDBJ whole genome shotgun (WGS) entry which is preliminary data.</text>
</comment>
<feature type="compositionally biased region" description="Basic and acidic residues" evidence="1">
    <location>
        <begin position="22"/>
        <end position="32"/>
    </location>
</feature>
<feature type="compositionally biased region" description="Basic and acidic residues" evidence="1">
    <location>
        <begin position="84"/>
        <end position="96"/>
    </location>
</feature>
<evidence type="ECO:0000313" key="3">
    <source>
        <dbReference type="Proteomes" id="UP000424527"/>
    </source>
</evidence>
<proteinExistence type="predicted"/>
<evidence type="ECO:0000313" key="2">
    <source>
        <dbReference type="EMBL" id="KAE8297702.1"/>
    </source>
</evidence>
<sequence>MAIAENASMKAMRDSGTAAPRGLERMRSHHAVECGGRQENNQNCTETNKHSGLRREDYPEREHSSLGFRRAQMAHSEAGGLKQELGEEKKKIREMQARCSGRLGRGAPWPLTVHPNGGNLTAPQGNGLQMYPFPPSYEAPPSPPSDVRMKPSRREGVSLQGHSGNLALEGIRTLTIRG</sequence>
<feature type="compositionally biased region" description="Basic and acidic residues" evidence="1">
    <location>
        <begin position="147"/>
        <end position="156"/>
    </location>
</feature>
<feature type="compositionally biased region" description="Pro residues" evidence="1">
    <location>
        <begin position="132"/>
        <end position="144"/>
    </location>
</feature>
<dbReference type="AlphaFoldDB" id="A0A6G0J2K4"/>
<gene>
    <name evidence="2" type="ORF">D5F01_LYC04341</name>
</gene>
<dbReference type="EMBL" id="REGW02000004">
    <property type="protein sequence ID" value="KAE8297702.1"/>
    <property type="molecule type" value="Genomic_DNA"/>
</dbReference>
<feature type="compositionally biased region" description="Basic and acidic residues" evidence="1">
    <location>
        <begin position="47"/>
        <end position="64"/>
    </location>
</feature>